<gene>
    <name evidence="1" type="ORF">QRO08_09870</name>
</gene>
<keyword evidence="2" id="KW-1185">Reference proteome</keyword>
<protein>
    <submittedName>
        <fullName evidence="1">Uncharacterized protein</fullName>
    </submittedName>
</protein>
<dbReference type="RefSeq" id="WP_011795495.1">
    <property type="nucleotide sequence ID" value="NZ_CP023687.1"/>
</dbReference>
<evidence type="ECO:0000313" key="2">
    <source>
        <dbReference type="Proteomes" id="UP001242732"/>
    </source>
</evidence>
<reference evidence="1 2" key="1">
    <citation type="submission" date="2023-06" db="EMBL/GenBank/DDBJ databases">
        <authorList>
            <person name="Ham H."/>
            <person name="Park D.S."/>
        </authorList>
    </citation>
    <scope>NUCLEOTIDE SEQUENCE [LARGE SCALE GENOMIC DNA]</scope>
    <source>
        <strain evidence="1 2">KACC 17005</strain>
    </source>
</reference>
<dbReference type="Proteomes" id="UP001242732">
    <property type="component" value="Chromosome"/>
</dbReference>
<proteinExistence type="predicted"/>
<evidence type="ECO:0000313" key="1">
    <source>
        <dbReference type="EMBL" id="WIY50845.1"/>
    </source>
</evidence>
<accession>A0ABY9AVA4</accession>
<dbReference type="EMBL" id="CP127363">
    <property type="protein sequence ID" value="WIY50845.1"/>
    <property type="molecule type" value="Genomic_DNA"/>
</dbReference>
<organism evidence="1 2">
    <name type="scientific">Paracidovorax citrulli</name>
    <name type="common">Acidovorax citrulli</name>
    <dbReference type="NCBI Taxonomy" id="80869"/>
    <lineage>
        <taxon>Bacteria</taxon>
        <taxon>Pseudomonadati</taxon>
        <taxon>Pseudomonadota</taxon>
        <taxon>Betaproteobacteria</taxon>
        <taxon>Burkholderiales</taxon>
        <taxon>Comamonadaceae</taxon>
        <taxon>Paracidovorax</taxon>
    </lineage>
</organism>
<name>A0ABY9AVA4_PARCI</name>
<sequence>MPKIKVYTAMRADGAMLEFSHPVEEEWTVEDVAQRLIEQAQRSQDLTPDGRRGATRVERLAELGFAITSVEEVEAPAEDAE</sequence>